<dbReference type="Gene3D" id="1.10.10.1100">
    <property type="entry name" value="BFD-like [2Fe-2S]-binding domain"/>
    <property type="match status" value="1"/>
</dbReference>
<proteinExistence type="predicted"/>
<dbReference type="PANTHER" id="PTHR42720:SF1">
    <property type="entry name" value="GLYCEROL 3-PHOSPHATE OXIDASE"/>
    <property type="match status" value="1"/>
</dbReference>
<dbReference type="Proteomes" id="UP000886198">
    <property type="component" value="Unassembled WGS sequence"/>
</dbReference>
<sequence length="96" mass="10931">LSFERVSQLIDKDPAYGRIVCQCNEVSETEVIQAIRDGARTIDGVKFRTRAGFGRCQGGFCSWNIAKIIARELNKDLRDVRQNSEGSWVVDRKVRQ</sequence>
<reference evidence="2" key="1">
    <citation type="journal article" date="2020" name="mSystems">
        <title>Genome- and Community-Level Interaction Insights into Carbon Utilization and Element Cycling Functions of Hydrothermarchaeota in Hydrothermal Sediment.</title>
        <authorList>
            <person name="Zhou Z."/>
            <person name="Liu Y."/>
            <person name="Xu W."/>
            <person name="Pan J."/>
            <person name="Luo Z.H."/>
            <person name="Li M."/>
        </authorList>
    </citation>
    <scope>NUCLEOTIDE SEQUENCE [LARGE SCALE GENOMIC DNA]</scope>
    <source>
        <strain evidence="2">SpSt-1179</strain>
    </source>
</reference>
<gene>
    <name evidence="2" type="ORF">ENN47_10270</name>
</gene>
<dbReference type="InterPro" id="IPR052745">
    <property type="entry name" value="G3P_Oxidase/Oxidoreductase"/>
</dbReference>
<dbReference type="InterPro" id="IPR007419">
    <property type="entry name" value="BFD-like_2Fe2S-bd_dom"/>
</dbReference>
<dbReference type="CDD" id="cd19946">
    <property type="entry name" value="GlpA-like_Fer2_BFD-like"/>
    <property type="match status" value="1"/>
</dbReference>
<comment type="caution">
    <text evidence="2">The sequence shown here is derived from an EMBL/GenBank/DDBJ whole genome shotgun (WGS) entry which is preliminary data.</text>
</comment>
<dbReference type="InterPro" id="IPR041854">
    <property type="entry name" value="BFD-like_2Fe2S-bd_dom_sf"/>
</dbReference>
<feature type="domain" description="BFD-like [2Fe-2S]-binding" evidence="1">
    <location>
        <begin position="19"/>
        <end position="71"/>
    </location>
</feature>
<dbReference type="EMBL" id="DSBT01000316">
    <property type="protein sequence ID" value="HDP78546.1"/>
    <property type="molecule type" value="Genomic_DNA"/>
</dbReference>
<dbReference type="AlphaFoldDB" id="A0A7C1H7E8"/>
<feature type="non-terminal residue" evidence="2">
    <location>
        <position position="1"/>
    </location>
</feature>
<accession>A0A7C1H7E8</accession>
<evidence type="ECO:0000259" key="1">
    <source>
        <dbReference type="Pfam" id="PF04324"/>
    </source>
</evidence>
<evidence type="ECO:0000313" key="2">
    <source>
        <dbReference type="EMBL" id="HDP78546.1"/>
    </source>
</evidence>
<organism evidence="2">
    <name type="scientific">Mesotoga infera</name>
    <dbReference type="NCBI Taxonomy" id="1236046"/>
    <lineage>
        <taxon>Bacteria</taxon>
        <taxon>Thermotogati</taxon>
        <taxon>Thermotogota</taxon>
        <taxon>Thermotogae</taxon>
        <taxon>Kosmotogales</taxon>
        <taxon>Kosmotogaceae</taxon>
        <taxon>Mesotoga</taxon>
    </lineage>
</organism>
<protein>
    <submittedName>
        <fullName evidence="2">(2Fe-2S)-binding protein</fullName>
    </submittedName>
</protein>
<name>A0A7C1H7E8_9BACT</name>
<dbReference type="PANTHER" id="PTHR42720">
    <property type="entry name" value="GLYCEROL-3-PHOSPHATE DEHYDROGENASE"/>
    <property type="match status" value="1"/>
</dbReference>
<dbReference type="Pfam" id="PF04324">
    <property type="entry name" value="Fer2_BFD"/>
    <property type="match status" value="1"/>
</dbReference>